<dbReference type="InterPro" id="IPR027359">
    <property type="entry name" value="Volt_channel_dom_sf"/>
</dbReference>
<proteinExistence type="predicted"/>
<reference evidence="6" key="1">
    <citation type="submission" date="2020-11" db="EMBL/GenBank/DDBJ databases">
        <authorList>
            <person name="Tran Van P."/>
        </authorList>
    </citation>
    <scope>NUCLEOTIDE SEQUENCE</scope>
</reference>
<evidence type="ECO:0000256" key="2">
    <source>
        <dbReference type="ARBA" id="ARBA00022692"/>
    </source>
</evidence>
<dbReference type="PANTHER" id="PTHR46141">
    <property type="entry name" value="SODIUM LEAK CHANNEL NON-SELECTIVE PROTEIN"/>
    <property type="match status" value="1"/>
</dbReference>
<dbReference type="GO" id="GO:0005261">
    <property type="term" value="F:monoatomic cation channel activity"/>
    <property type="evidence" value="ECO:0007669"/>
    <property type="project" value="InterPro"/>
</dbReference>
<keyword evidence="2" id="KW-0812">Transmembrane</keyword>
<comment type="subcellular location">
    <subcellularLocation>
        <location evidence="1">Membrane</location>
        <topology evidence="1">Multi-pass membrane protein</topology>
    </subcellularLocation>
</comment>
<dbReference type="EMBL" id="OB675986">
    <property type="protein sequence ID" value="CAD7236004.1"/>
    <property type="molecule type" value="Genomic_DNA"/>
</dbReference>
<dbReference type="Gene3D" id="1.10.287.70">
    <property type="match status" value="1"/>
</dbReference>
<organism evidence="6">
    <name type="scientific">Cyprideis torosa</name>
    <dbReference type="NCBI Taxonomy" id="163714"/>
    <lineage>
        <taxon>Eukaryota</taxon>
        <taxon>Metazoa</taxon>
        <taxon>Ecdysozoa</taxon>
        <taxon>Arthropoda</taxon>
        <taxon>Crustacea</taxon>
        <taxon>Oligostraca</taxon>
        <taxon>Ostracoda</taxon>
        <taxon>Podocopa</taxon>
        <taxon>Podocopida</taxon>
        <taxon>Cytherocopina</taxon>
        <taxon>Cytheroidea</taxon>
        <taxon>Cytherideidae</taxon>
        <taxon>Cyprideis</taxon>
    </lineage>
</organism>
<evidence type="ECO:0000256" key="3">
    <source>
        <dbReference type="ARBA" id="ARBA00022989"/>
    </source>
</evidence>
<dbReference type="InterPro" id="IPR028823">
    <property type="entry name" value="NALCN"/>
</dbReference>
<sequence length="348" mass="40280">DLRENHPLFDTPLFLVGRESRFRKWCQWVVYAQYTINTKDPITGKERKVKYKRLQNLLGLVPYLDWVIVTVTILSCVSMFLETPTRRMVETPSLQIMEYVYVVFTSVEIILKILADGLLFTPKALIRDVGGVLDVFVYIVSLVFLIWQPREVPVNSLAHFLMVLRCLRPLRMFSLVPHMRKVVCELCRGFKEILLVSILLIFLIFVFASYGVQLFGGRLARCNDLRITEREKCRGVFYRPVFVTKMNFEVSSGEKEPGIYVPRVWANPYRFNFDNVGNAMLALFEVLSFKGWLDIRDIILQRLGPLHAVYIHIYVFLGCMIGVTLFVGVVISNYSQNKGTALLTVDQR</sequence>
<name>A0A7R8ZTJ6_9CRUS</name>
<dbReference type="PANTHER" id="PTHR46141:SF1">
    <property type="entry name" value="SODIUM LEAK CHANNEL NALCN"/>
    <property type="match status" value="1"/>
</dbReference>
<evidence type="ECO:0000256" key="4">
    <source>
        <dbReference type="ARBA" id="ARBA00023136"/>
    </source>
</evidence>
<gene>
    <name evidence="6" type="ORF">CTOB1V02_LOCUS13819</name>
</gene>
<feature type="domain" description="Ion transport" evidence="5">
    <location>
        <begin position="62"/>
        <end position="337"/>
    </location>
</feature>
<dbReference type="OrthoDB" id="10069766at2759"/>
<protein>
    <recommendedName>
        <fullName evidence="5">Ion transport domain-containing protein</fullName>
    </recommendedName>
</protein>
<keyword evidence="4" id="KW-0472">Membrane</keyword>
<evidence type="ECO:0000259" key="5">
    <source>
        <dbReference type="Pfam" id="PF00520"/>
    </source>
</evidence>
<evidence type="ECO:0000313" key="6">
    <source>
        <dbReference type="EMBL" id="CAD7236004.1"/>
    </source>
</evidence>
<feature type="non-terminal residue" evidence="6">
    <location>
        <position position="1"/>
    </location>
</feature>
<dbReference type="Gene3D" id="1.20.120.350">
    <property type="entry name" value="Voltage-gated potassium channels. Chain C"/>
    <property type="match status" value="1"/>
</dbReference>
<evidence type="ECO:0000256" key="1">
    <source>
        <dbReference type="ARBA" id="ARBA00004141"/>
    </source>
</evidence>
<dbReference type="AlphaFoldDB" id="A0A7R8ZTJ6"/>
<dbReference type="InterPro" id="IPR005821">
    <property type="entry name" value="Ion_trans_dom"/>
</dbReference>
<dbReference type="SUPFAM" id="SSF81324">
    <property type="entry name" value="Voltage-gated potassium channels"/>
    <property type="match status" value="1"/>
</dbReference>
<keyword evidence="3" id="KW-1133">Transmembrane helix</keyword>
<dbReference type="Pfam" id="PF00520">
    <property type="entry name" value="Ion_trans"/>
    <property type="match status" value="1"/>
</dbReference>
<dbReference type="GO" id="GO:0032224">
    <property type="term" value="P:positive regulation of synaptic transmission, cholinergic"/>
    <property type="evidence" value="ECO:0007669"/>
    <property type="project" value="TreeGrafter"/>
</dbReference>
<accession>A0A7R8ZTJ6</accession>
<feature type="non-terminal residue" evidence="6">
    <location>
        <position position="348"/>
    </location>
</feature>
<dbReference type="GO" id="GO:0032230">
    <property type="term" value="P:positive regulation of synaptic transmission, GABAergic"/>
    <property type="evidence" value="ECO:0007669"/>
    <property type="project" value="TreeGrafter"/>
</dbReference>
<dbReference type="GO" id="GO:0005886">
    <property type="term" value="C:plasma membrane"/>
    <property type="evidence" value="ECO:0007669"/>
    <property type="project" value="TreeGrafter"/>
</dbReference>